<accession>A0A1S7QTM1</accession>
<gene>
    <name evidence="1" type="ORF">AGR4C_Cc80500</name>
</gene>
<reference evidence="1 2" key="1">
    <citation type="submission" date="2016-01" db="EMBL/GenBank/DDBJ databases">
        <authorList>
            <person name="Oliw E.H."/>
        </authorList>
    </citation>
    <scope>NUCLEOTIDE SEQUENCE [LARGE SCALE GENOMIC DNA]</scope>
    <source>
        <strain evidence="1 2">Kerr 14</strain>
    </source>
</reference>
<evidence type="ECO:0000313" key="1">
    <source>
        <dbReference type="EMBL" id="CUX41705.1"/>
    </source>
</evidence>
<dbReference type="EMBL" id="FBWC01000017">
    <property type="protein sequence ID" value="CUX41705.1"/>
    <property type="molecule type" value="Genomic_DNA"/>
</dbReference>
<name>A0A1S7QTM1_AGRTU</name>
<evidence type="ECO:0000313" key="2">
    <source>
        <dbReference type="Proteomes" id="UP000191897"/>
    </source>
</evidence>
<sequence length="28" mass="3221">MMKPGEEPGFFIFGVVRAEKVLEWVPRA</sequence>
<organism evidence="1 2">
    <name type="scientific">Agrobacterium tumefaciens str. Kerr 14</name>
    <dbReference type="NCBI Taxonomy" id="1183424"/>
    <lineage>
        <taxon>Bacteria</taxon>
        <taxon>Pseudomonadati</taxon>
        <taxon>Pseudomonadota</taxon>
        <taxon>Alphaproteobacteria</taxon>
        <taxon>Hyphomicrobiales</taxon>
        <taxon>Rhizobiaceae</taxon>
        <taxon>Rhizobium/Agrobacterium group</taxon>
        <taxon>Agrobacterium</taxon>
        <taxon>Agrobacterium tumefaciens complex</taxon>
    </lineage>
</organism>
<dbReference type="AlphaFoldDB" id="A0A1S7QTM1"/>
<protein>
    <submittedName>
        <fullName evidence="1">Uncharacterized protein</fullName>
    </submittedName>
</protein>
<proteinExistence type="predicted"/>
<dbReference type="Proteomes" id="UP000191897">
    <property type="component" value="Unassembled WGS sequence"/>
</dbReference>